<dbReference type="OrthoDB" id="3199698at2759"/>
<gene>
    <name evidence="2" type="ORF">NLJ89_g4545</name>
</gene>
<dbReference type="InterPro" id="IPR041078">
    <property type="entry name" value="Plavaka"/>
</dbReference>
<name>A0A9W8MUG2_9AGAR</name>
<dbReference type="EMBL" id="JANKHO010000381">
    <property type="protein sequence ID" value="KAJ3510664.1"/>
    <property type="molecule type" value="Genomic_DNA"/>
</dbReference>
<dbReference type="Proteomes" id="UP001148786">
    <property type="component" value="Unassembled WGS sequence"/>
</dbReference>
<comment type="caution">
    <text evidence="2">The sequence shown here is derived from an EMBL/GenBank/DDBJ whole genome shotgun (WGS) entry which is preliminary data.</text>
</comment>
<organism evidence="2 3">
    <name type="scientific">Agrocybe chaxingu</name>
    <dbReference type="NCBI Taxonomy" id="84603"/>
    <lineage>
        <taxon>Eukaryota</taxon>
        <taxon>Fungi</taxon>
        <taxon>Dikarya</taxon>
        <taxon>Basidiomycota</taxon>
        <taxon>Agaricomycotina</taxon>
        <taxon>Agaricomycetes</taxon>
        <taxon>Agaricomycetidae</taxon>
        <taxon>Agaricales</taxon>
        <taxon>Agaricineae</taxon>
        <taxon>Strophariaceae</taxon>
        <taxon>Agrocybe</taxon>
    </lineage>
</organism>
<protein>
    <submittedName>
        <fullName evidence="2">Uncharacterized protein</fullName>
    </submittedName>
</protein>
<feature type="region of interest" description="Disordered" evidence="1">
    <location>
        <begin position="1"/>
        <end position="47"/>
    </location>
</feature>
<dbReference type="AlphaFoldDB" id="A0A9W8MUG2"/>
<proteinExistence type="predicted"/>
<dbReference type="Pfam" id="PF18759">
    <property type="entry name" value="Plavaka"/>
    <property type="match status" value="1"/>
</dbReference>
<sequence length="859" mass="96651">MTQAGRPHSESDDEAAPNPSPDFSSRRSPRRSPRGSPIRTPRSLLPDLSTLNPHRLKIEIHPILDGTPCDLDGFDVPVGSDPPPRNQLNDFFPFEQRADFEFAEFLYKDVEMSAGKIDRLLELLAALYPERTPHVADHKELYAMIDSIKQGDVAWDSFSVQYNGVQPSTDAPRPLWMGQTYEVWFRDPLKILENQIGNADFKGEMDYAPKRVFHKGKRRYQDLMSGNWAWEQADKIAQDDATHGAMFALVVLGSDKTTVLVATGQNDYYPLYVSLGNVHNSVRRAHRNALSLLGFLAVPKTTRDYADKANFRKFRRQLFHSSLEHILSSLRPHMIHPRITRCADGHYRRVIYGLGPYIADYPEQALLACIVQNWCPKCTALPEDLDAKGAIPRTHVHTDILVNSGGVGIKELWDDYGIVGDLIVYLPAIAGHVPKQMVQAVASLIEFCYLVRRNVIDEDTLSEIENTLTRFYEHREIFREVNVRPDGFSLPRQHSLKHYPFLITQFGAPNGLCSSITESKHIKAVKCPYRRSSRNKPLGQMLVTNQRLDKLAAARVDFAACGMLNGPSVVGPLLDLALSRYPHSDPITNLPQPASHLPPQSAPIVNRDEELEDTGIVNDVVDEPESYSEITLAKTYVRKLPRDMYALAQKVQQAQLPLLMRRFLYDSLHPTALIPSSRVPQDELPQLTGKAYIYTSARAVFYAPSDLSGLGGLRHERIRSTKSWYGGAPRRDCIFVGNSDASDAPGMRGLLVARVLLFFSFTHSATKYPCALVHWFSIIGDEPCDETGMWIVEPDFRGGKPFLEVIHLDAILRGAHLIGVSGSHFLPNDLDFTFDKSLDAFSSFYVNKYVDHQAHEIAF</sequence>
<feature type="compositionally biased region" description="Low complexity" evidence="1">
    <location>
        <begin position="34"/>
        <end position="43"/>
    </location>
</feature>
<reference evidence="2" key="1">
    <citation type="submission" date="2022-07" db="EMBL/GenBank/DDBJ databases">
        <title>Genome Sequence of Agrocybe chaxingu.</title>
        <authorList>
            <person name="Buettner E."/>
        </authorList>
    </citation>
    <scope>NUCLEOTIDE SEQUENCE</scope>
    <source>
        <strain evidence="2">MP-N11</strain>
    </source>
</reference>
<evidence type="ECO:0000256" key="1">
    <source>
        <dbReference type="SAM" id="MobiDB-lite"/>
    </source>
</evidence>
<evidence type="ECO:0000313" key="3">
    <source>
        <dbReference type="Proteomes" id="UP001148786"/>
    </source>
</evidence>
<keyword evidence="3" id="KW-1185">Reference proteome</keyword>
<evidence type="ECO:0000313" key="2">
    <source>
        <dbReference type="EMBL" id="KAJ3510664.1"/>
    </source>
</evidence>
<accession>A0A9W8MUG2</accession>